<proteinExistence type="predicted"/>
<gene>
    <name evidence="2" type="ORF">ENJ98_07390</name>
</gene>
<evidence type="ECO:0000313" key="2">
    <source>
        <dbReference type="EMBL" id="HHH14045.1"/>
    </source>
</evidence>
<feature type="chain" id="PRO_5027605553" evidence="1">
    <location>
        <begin position="20"/>
        <end position="453"/>
    </location>
</feature>
<dbReference type="InterPro" id="IPR014917">
    <property type="entry name" value="DUF1800"/>
</dbReference>
<dbReference type="Pfam" id="PF08811">
    <property type="entry name" value="DUF1800"/>
    <property type="match status" value="1"/>
</dbReference>
<dbReference type="AlphaFoldDB" id="A0A7C5N872"/>
<comment type="caution">
    <text evidence="2">The sequence shown here is derived from an EMBL/GenBank/DDBJ whole genome shotgun (WGS) entry which is preliminary data.</text>
</comment>
<organism evidence="2">
    <name type="scientific">Thiolapillus brandeum</name>
    <dbReference type="NCBI Taxonomy" id="1076588"/>
    <lineage>
        <taxon>Bacteria</taxon>
        <taxon>Pseudomonadati</taxon>
        <taxon>Pseudomonadota</taxon>
        <taxon>Gammaproteobacteria</taxon>
        <taxon>Chromatiales</taxon>
        <taxon>Sedimenticolaceae</taxon>
        <taxon>Thiolapillus</taxon>
    </lineage>
</organism>
<evidence type="ECO:0000256" key="1">
    <source>
        <dbReference type="SAM" id="SignalP"/>
    </source>
</evidence>
<accession>A0A7C5N872</accession>
<protein>
    <submittedName>
        <fullName evidence="2">DUF1800 domain-containing protein</fullName>
    </submittedName>
</protein>
<dbReference type="EMBL" id="DROM01000443">
    <property type="protein sequence ID" value="HHH14045.1"/>
    <property type="molecule type" value="Genomic_DNA"/>
</dbReference>
<sequence>MIRILSGCLVLLISSSAQALGFDEARHLLSRTGFGATEAEIRALMPLDHRQAVSRLLDGVRTEAVTPPPESLYDERPDPQRWKRLTPEERKALKKRRRQVAIELVAWWYREMIATPSPLTERMTLFWHNHFTSSQKKVKSPVLMYRQNQLLRRHALGSFRDLLHAIARDGAMLVYLDGQNNRKGNPNENFARELLELFTLGEGHYSEQDVKEAARAFTGWRVDRRDGSVRRVPRLHDDGLKTFLGRTGYFDGDDIIDIILQQPRVALHITEKLWREFVSDTPDPAEVQRIAQIFRDSDYRIRPLMEALLNTPPFRAPDNRGTLVKSPVELLVGVVRLFRLPVEDPVLLVKAGRRLGQVPMNPPNVKGWPGGTRWITSQTLLARQQLLQRLLRGKEMGSAATMERGGAMETLLDDEETLRRILLPVPPVNPMPTTRKGREWLARLTLDPVFQLK</sequence>
<feature type="signal peptide" evidence="1">
    <location>
        <begin position="1"/>
        <end position="19"/>
    </location>
</feature>
<keyword evidence="1" id="KW-0732">Signal</keyword>
<dbReference type="Proteomes" id="UP000886100">
    <property type="component" value="Unassembled WGS sequence"/>
</dbReference>
<name>A0A7C5N872_9GAMM</name>
<reference evidence="2" key="1">
    <citation type="journal article" date="2020" name="mSystems">
        <title>Genome- and Community-Level Interaction Insights into Carbon Utilization and Element Cycling Functions of Hydrothermarchaeota in Hydrothermal Sediment.</title>
        <authorList>
            <person name="Zhou Z."/>
            <person name="Liu Y."/>
            <person name="Xu W."/>
            <person name="Pan J."/>
            <person name="Luo Z.H."/>
            <person name="Li M."/>
        </authorList>
    </citation>
    <scope>NUCLEOTIDE SEQUENCE [LARGE SCALE GENOMIC DNA]</scope>
    <source>
        <strain evidence="2">HyVt-535</strain>
    </source>
</reference>